<dbReference type="CTD" id="20318873"/>
<gene>
    <name evidence="1" type="ORF">T265_04691</name>
</gene>
<organism evidence="1 2">
    <name type="scientific">Opisthorchis viverrini</name>
    <name type="common">Southeast Asian liver fluke</name>
    <dbReference type="NCBI Taxonomy" id="6198"/>
    <lineage>
        <taxon>Eukaryota</taxon>
        <taxon>Metazoa</taxon>
        <taxon>Spiralia</taxon>
        <taxon>Lophotrochozoa</taxon>
        <taxon>Platyhelminthes</taxon>
        <taxon>Trematoda</taxon>
        <taxon>Digenea</taxon>
        <taxon>Opisthorchiida</taxon>
        <taxon>Opisthorchiata</taxon>
        <taxon>Opisthorchiidae</taxon>
        <taxon>Opisthorchis</taxon>
    </lineage>
</organism>
<accession>A0A074ZRK5</accession>
<proteinExistence type="predicted"/>
<name>A0A074ZRK5_OPIVI</name>
<dbReference type="Proteomes" id="UP000054324">
    <property type="component" value="Unassembled WGS sequence"/>
</dbReference>
<dbReference type="RefSeq" id="XP_009167759.1">
    <property type="nucleotide sequence ID" value="XM_009169495.1"/>
</dbReference>
<sequence length="160" mass="17799">MFGEITSSKEENAVELVQHQRGNANLLTIKSVVRTRSLHLEFPCLALGNLAVSQLSCLLLVAWQLGTERTLQLNQGLGNLTVSQPSCFLRVAWQLGTERALQLNDITNQTTPSIANEEPPLLFSPTRSEYAQNQQSLFKPHQPLSLHSDLNLDRGEIVQL</sequence>
<dbReference type="OrthoDB" id="3945418at2759"/>
<evidence type="ECO:0000313" key="2">
    <source>
        <dbReference type="Proteomes" id="UP000054324"/>
    </source>
</evidence>
<dbReference type="GeneID" id="20318873"/>
<dbReference type="AlphaFoldDB" id="A0A074ZRK5"/>
<reference evidence="1 2" key="1">
    <citation type="submission" date="2013-11" db="EMBL/GenBank/DDBJ databases">
        <title>Opisthorchis viverrini - life in the bile duct.</title>
        <authorList>
            <person name="Young N.D."/>
            <person name="Nagarajan N."/>
            <person name="Lin S.J."/>
            <person name="Korhonen P.K."/>
            <person name="Jex A.R."/>
            <person name="Hall R.S."/>
            <person name="Safavi-Hemami H."/>
            <person name="Kaewkong W."/>
            <person name="Bertrand D."/>
            <person name="Gao S."/>
            <person name="Seet Q."/>
            <person name="Wongkham S."/>
            <person name="Teh B.T."/>
            <person name="Wongkham C."/>
            <person name="Intapan P.M."/>
            <person name="Maleewong W."/>
            <person name="Yang X."/>
            <person name="Hu M."/>
            <person name="Wang Z."/>
            <person name="Hofmann A."/>
            <person name="Sternberg P.W."/>
            <person name="Tan P."/>
            <person name="Wang J."/>
            <person name="Gasser R.B."/>
        </authorList>
    </citation>
    <scope>NUCLEOTIDE SEQUENCE [LARGE SCALE GENOMIC DNA]</scope>
</reference>
<evidence type="ECO:0000313" key="1">
    <source>
        <dbReference type="EMBL" id="KER28462.1"/>
    </source>
</evidence>
<keyword evidence="2" id="KW-1185">Reference proteome</keyword>
<dbReference type="EMBL" id="KL596698">
    <property type="protein sequence ID" value="KER28462.1"/>
    <property type="molecule type" value="Genomic_DNA"/>
</dbReference>
<dbReference type="KEGG" id="ovi:T265_04691"/>
<protein>
    <submittedName>
        <fullName evidence="1">Uncharacterized protein</fullName>
    </submittedName>
</protein>